<feature type="transmembrane region" description="Helical" evidence="1">
    <location>
        <begin position="143"/>
        <end position="166"/>
    </location>
</feature>
<evidence type="ECO:0000256" key="1">
    <source>
        <dbReference type="SAM" id="Phobius"/>
    </source>
</evidence>
<feature type="transmembrane region" description="Helical" evidence="1">
    <location>
        <begin position="58"/>
        <end position="77"/>
    </location>
</feature>
<evidence type="ECO:0000313" key="2">
    <source>
        <dbReference type="EMBL" id="CAA6830689.1"/>
    </source>
</evidence>
<feature type="transmembrane region" description="Helical" evidence="1">
    <location>
        <begin position="83"/>
        <end position="108"/>
    </location>
</feature>
<name>A0A6S6UF49_9GAMM</name>
<dbReference type="GO" id="GO:0010468">
    <property type="term" value="P:regulation of gene expression"/>
    <property type="evidence" value="ECO:0007669"/>
    <property type="project" value="InterPro"/>
</dbReference>
<protein>
    <submittedName>
        <fullName evidence="2">Ammonia monooxygenase</fullName>
    </submittedName>
</protein>
<dbReference type="EMBL" id="CACVAT010000618">
    <property type="protein sequence ID" value="CAA6830689.1"/>
    <property type="molecule type" value="Genomic_DNA"/>
</dbReference>
<dbReference type="Pfam" id="PF05145">
    <property type="entry name" value="AbrB"/>
    <property type="match status" value="1"/>
</dbReference>
<dbReference type="GO" id="GO:0016020">
    <property type="term" value="C:membrane"/>
    <property type="evidence" value="ECO:0007669"/>
    <property type="project" value="InterPro"/>
</dbReference>
<feature type="transmembrane region" description="Helical" evidence="1">
    <location>
        <begin position="302"/>
        <end position="321"/>
    </location>
</feature>
<feature type="transmembrane region" description="Helical" evidence="1">
    <location>
        <begin position="218"/>
        <end position="236"/>
    </location>
</feature>
<accession>A0A6S6UF49</accession>
<keyword evidence="2" id="KW-0560">Oxidoreductase</keyword>
<feature type="transmembrane region" description="Helical" evidence="1">
    <location>
        <begin position="333"/>
        <end position="351"/>
    </location>
</feature>
<sequence length="355" mass="38215">MFNQLKMLFITLLCGVVAGWVLSQFQVPAPYMLGSLFGAWWLGKQAFSFLPKLGVPRWFHVAVILGISTMMGAAFSPDMSEHLVLWGGTVLAMLGATVLATMGGYLYLTRVRGYESPLALLCSLPGGQAEVVAISRDLVEKDYVVAFCHLVRVVVVVCLIPLLLVFSEGSAGVTASYVSLEKLPSVAELPLAIFLQYLGLSLGGFVLARWLRVPIPHLLGPLLVSSVAHLTGLVELPRVTEFIVLAQITIGGAVGARLSLVKTNELMGYFHDALVNTLIVISVYCLVAVSLAFFGGMELMELVLAFIPGGLYEVTVLALLFGFDVAFVAFHHTVRVLVIFLCLPVVGRFLGGGRS</sequence>
<dbReference type="NCBIfam" id="TIGR03082">
    <property type="entry name" value="Gneg_AbrB_dup"/>
    <property type="match status" value="1"/>
</dbReference>
<dbReference type="PANTHER" id="PTHR38457:SF1">
    <property type="entry name" value="REGULATOR ABRB-RELATED"/>
    <property type="match status" value="1"/>
</dbReference>
<dbReference type="AlphaFoldDB" id="A0A6S6UF49"/>
<feature type="transmembrane region" description="Helical" evidence="1">
    <location>
        <begin position="33"/>
        <end position="51"/>
    </location>
</feature>
<keyword evidence="1" id="KW-1133">Transmembrane helix</keyword>
<organism evidence="2">
    <name type="scientific">uncultured Thiotrichaceae bacterium</name>
    <dbReference type="NCBI Taxonomy" id="298394"/>
    <lineage>
        <taxon>Bacteria</taxon>
        <taxon>Pseudomonadati</taxon>
        <taxon>Pseudomonadota</taxon>
        <taxon>Gammaproteobacteria</taxon>
        <taxon>Thiotrichales</taxon>
        <taxon>Thiotrichaceae</taxon>
        <taxon>environmental samples</taxon>
    </lineage>
</organism>
<dbReference type="InterPro" id="IPR007820">
    <property type="entry name" value="AbrB_fam"/>
</dbReference>
<reference evidence="2" key="1">
    <citation type="submission" date="2020-01" db="EMBL/GenBank/DDBJ databases">
        <authorList>
            <person name="Meier V. D."/>
            <person name="Meier V D."/>
        </authorList>
    </citation>
    <scope>NUCLEOTIDE SEQUENCE</scope>
    <source>
        <strain evidence="2">HLG_WM_MAG_09</strain>
    </source>
</reference>
<feature type="transmembrane region" description="Helical" evidence="1">
    <location>
        <begin position="273"/>
        <end position="296"/>
    </location>
</feature>
<dbReference type="PIRSF" id="PIRSF038991">
    <property type="entry name" value="Protein_AbrB"/>
    <property type="match status" value="1"/>
</dbReference>
<keyword evidence="1" id="KW-0472">Membrane</keyword>
<dbReference type="PANTHER" id="PTHR38457">
    <property type="entry name" value="REGULATOR ABRB-RELATED"/>
    <property type="match status" value="1"/>
</dbReference>
<keyword evidence="1" id="KW-0812">Transmembrane</keyword>
<dbReference type="InterPro" id="IPR017516">
    <property type="entry name" value="AbrB_dup"/>
</dbReference>
<gene>
    <name evidence="2" type="ORF">HELGO_WM26597</name>
</gene>
<feature type="transmembrane region" description="Helical" evidence="1">
    <location>
        <begin position="242"/>
        <end position="261"/>
    </location>
</feature>
<dbReference type="GO" id="GO:0004497">
    <property type="term" value="F:monooxygenase activity"/>
    <property type="evidence" value="ECO:0007669"/>
    <property type="project" value="UniProtKB-KW"/>
</dbReference>
<feature type="transmembrane region" description="Helical" evidence="1">
    <location>
        <begin position="186"/>
        <end position="211"/>
    </location>
</feature>
<keyword evidence="2" id="KW-0503">Monooxygenase</keyword>
<proteinExistence type="predicted"/>